<evidence type="ECO:0000256" key="1">
    <source>
        <dbReference type="ARBA" id="ARBA00022598"/>
    </source>
</evidence>
<dbReference type="Proteomes" id="UP001307889">
    <property type="component" value="Chromosome 7"/>
</dbReference>
<comment type="function">
    <text evidence="5">Allows the formation of correctly charged Gln-tRNA(Gln) through the transamidation of misacylated Glu-tRNA(Gln) in the mitochondria. The reaction takes place in the presence of glutamine and ATP through an activated gamma-phospho-Glu-tRNA(Gln).</text>
</comment>
<feature type="active site" description="Charge relay system" evidence="5">
    <location>
        <position position="139"/>
    </location>
</feature>
<sequence>MSQNQVLTSSLKRARLIARLNAFISLAEPNMAIPTNDGRLSGTTVAVKDNFCTTDFKTTCASKMLSDYKPGYDATVVRKLKDEGAVILGKTNLDEFAMGSGTVDSLYGPTKNVWGSTLPYRIGGKSRKKKPSWRISGGSSGGSAVAVASGCCRIGLGSDTGGSTRNPASYCGVVGFKPTYSSVSRHGLIPLVNSMDVPGIISRTVEDAALTFNVLCGLDVYDSTTVNVSPAKLSENLNLSSLKVGIPREYHCKGLSPEVLAIWKSTALLLQEAGARVSQVSMPHTSASIACYSVLNQCEVASNMARFDGLRYGHRSKQGKSTEELYALSRSEGFGLVVRGRILAGNFFLLLRNYDRYYGKAMKVRRLICEDFKKVWQDYDVLLTPTTLSDAPTLEEFSRLDNREQCVMNDYCTQPANMSGCPAVSIPIALSKNELPLSLQLMSRNYDESTLLSVARWIEKQVSFPQLELLQDENTSVDKL</sequence>
<keyword evidence="8" id="KW-1185">Reference proteome</keyword>
<dbReference type="EC" id="6.3.5.7" evidence="5"/>
<evidence type="ECO:0000259" key="6">
    <source>
        <dbReference type="Pfam" id="PF01425"/>
    </source>
</evidence>
<feature type="domain" description="Amidase" evidence="6">
    <location>
        <begin position="35"/>
        <end position="452"/>
    </location>
</feature>
<comment type="catalytic activity">
    <reaction evidence="5">
        <text>L-glutamyl-tRNA(Gln) + L-glutamine + ATP + H2O = L-glutaminyl-tRNA(Gln) + L-glutamate + ADP + phosphate + H(+)</text>
        <dbReference type="Rhea" id="RHEA:17521"/>
        <dbReference type="Rhea" id="RHEA-COMP:9681"/>
        <dbReference type="Rhea" id="RHEA-COMP:9684"/>
        <dbReference type="ChEBI" id="CHEBI:15377"/>
        <dbReference type="ChEBI" id="CHEBI:15378"/>
        <dbReference type="ChEBI" id="CHEBI:29985"/>
        <dbReference type="ChEBI" id="CHEBI:30616"/>
        <dbReference type="ChEBI" id="CHEBI:43474"/>
        <dbReference type="ChEBI" id="CHEBI:58359"/>
        <dbReference type="ChEBI" id="CHEBI:78520"/>
        <dbReference type="ChEBI" id="CHEBI:78521"/>
        <dbReference type="ChEBI" id="CHEBI:456216"/>
        <dbReference type="EC" id="6.3.5.7"/>
    </reaction>
</comment>
<dbReference type="Gene3D" id="3.90.1300.10">
    <property type="entry name" value="Amidase signature (AS) domain"/>
    <property type="match status" value="1"/>
</dbReference>
<feature type="active site" description="Acyl-ester intermediate" evidence="5">
    <location>
        <position position="163"/>
    </location>
</feature>
<evidence type="ECO:0000256" key="4">
    <source>
        <dbReference type="ARBA" id="ARBA00022917"/>
    </source>
</evidence>
<dbReference type="HAMAP" id="MF_00120">
    <property type="entry name" value="GatA"/>
    <property type="match status" value="1"/>
</dbReference>
<evidence type="ECO:0000256" key="3">
    <source>
        <dbReference type="ARBA" id="ARBA00022840"/>
    </source>
</evidence>
<dbReference type="EMBL" id="AP028915">
    <property type="protein sequence ID" value="BES96171.1"/>
    <property type="molecule type" value="Genomic_DNA"/>
</dbReference>
<feature type="active site" description="Charge relay system" evidence="5">
    <location>
        <position position="48"/>
    </location>
</feature>
<proteinExistence type="inferred from homology"/>
<evidence type="ECO:0000256" key="2">
    <source>
        <dbReference type="ARBA" id="ARBA00022741"/>
    </source>
</evidence>
<keyword evidence="5" id="KW-0496">Mitochondrion</keyword>
<dbReference type="PANTHER" id="PTHR11895">
    <property type="entry name" value="TRANSAMIDASE"/>
    <property type="match status" value="1"/>
</dbReference>
<organism evidence="7 8">
    <name type="scientific">Nesidiocoris tenuis</name>
    <dbReference type="NCBI Taxonomy" id="355587"/>
    <lineage>
        <taxon>Eukaryota</taxon>
        <taxon>Metazoa</taxon>
        <taxon>Ecdysozoa</taxon>
        <taxon>Arthropoda</taxon>
        <taxon>Hexapoda</taxon>
        <taxon>Insecta</taxon>
        <taxon>Pterygota</taxon>
        <taxon>Neoptera</taxon>
        <taxon>Paraneoptera</taxon>
        <taxon>Hemiptera</taxon>
        <taxon>Heteroptera</taxon>
        <taxon>Panheteroptera</taxon>
        <taxon>Cimicomorpha</taxon>
        <taxon>Miridae</taxon>
        <taxon>Dicyphina</taxon>
        <taxon>Nesidiocoris</taxon>
    </lineage>
</organism>
<comment type="subcellular location">
    <subcellularLocation>
        <location evidence="5">Mitochondrion</location>
    </subcellularLocation>
</comment>
<gene>
    <name evidence="5" type="primary">GatA</name>
    <name evidence="7" type="ORF">NTJ_08980</name>
</gene>
<evidence type="ECO:0000313" key="8">
    <source>
        <dbReference type="Proteomes" id="UP001307889"/>
    </source>
</evidence>
<keyword evidence="2 5" id="KW-0547">Nucleotide-binding</keyword>
<accession>A0ABN7AVF9</accession>
<keyword evidence="1 5" id="KW-0436">Ligase</keyword>
<dbReference type="SUPFAM" id="SSF75304">
    <property type="entry name" value="Amidase signature (AS) enzymes"/>
    <property type="match status" value="1"/>
</dbReference>
<name>A0ABN7AVF9_9HEMI</name>
<protein>
    <recommendedName>
        <fullName evidence="5">Glutamyl-tRNA(Gln) amidotransferase subunit A, mitochondrial</fullName>
        <shortName evidence="5">Glu-AdT subunit A</shortName>
        <ecNumber evidence="5">6.3.5.7</ecNumber>
    </recommendedName>
</protein>
<reference evidence="7 8" key="1">
    <citation type="submission" date="2023-09" db="EMBL/GenBank/DDBJ databases">
        <title>Nesidiocoris tenuis whole genome shotgun sequence.</title>
        <authorList>
            <person name="Shibata T."/>
            <person name="Shimoda M."/>
            <person name="Kobayashi T."/>
            <person name="Uehara T."/>
        </authorList>
    </citation>
    <scope>NUCLEOTIDE SEQUENCE [LARGE SCALE GENOMIC DNA]</scope>
    <source>
        <strain evidence="7 8">Japan</strain>
    </source>
</reference>
<comment type="subunit">
    <text evidence="5">Subunit of the heterotrimeric GatCAB amidotransferase (AdT) complex, composed of A, B and C subunits.</text>
</comment>
<dbReference type="InterPro" id="IPR000120">
    <property type="entry name" value="Amidase"/>
</dbReference>
<dbReference type="InterPro" id="IPR036928">
    <property type="entry name" value="AS_sf"/>
</dbReference>
<evidence type="ECO:0000256" key="5">
    <source>
        <dbReference type="HAMAP-Rule" id="MF_03150"/>
    </source>
</evidence>
<keyword evidence="3 5" id="KW-0067">ATP-binding</keyword>
<dbReference type="PANTHER" id="PTHR11895:SF7">
    <property type="entry name" value="GLUTAMYL-TRNA(GLN) AMIDOTRANSFERASE SUBUNIT A, MITOCHONDRIAL"/>
    <property type="match status" value="1"/>
</dbReference>
<dbReference type="InterPro" id="IPR023631">
    <property type="entry name" value="Amidase_dom"/>
</dbReference>
<dbReference type="Pfam" id="PF01425">
    <property type="entry name" value="Amidase"/>
    <property type="match status" value="1"/>
</dbReference>
<keyword evidence="4 5" id="KW-0648">Protein biosynthesis</keyword>
<comment type="similarity">
    <text evidence="5">Belongs to the amidase family. GatA subfamily.</text>
</comment>
<evidence type="ECO:0000313" key="7">
    <source>
        <dbReference type="EMBL" id="BES96171.1"/>
    </source>
</evidence>
<dbReference type="InterPro" id="IPR004412">
    <property type="entry name" value="GatA"/>
</dbReference>